<sequence>MELSRLPDDASRIQTIQRFMSVQPAWTPGQELPWDAVGIQPPRITRGAYGAVVYAQASLAAARVVEQEDESGQIENRRGIHSIHAVFTNPGLSDRPFILDVSEVHSSRSFSTRLVHARQPTQPSTNPSGPFPKSDSEVPLGNACLTSIITFKRPVLTTDQIQGIPPQERFKDILSSRNPDEWDPCPQADIDALKAKFPNEGHGAFPILDMHKVDMSAFNANKEIPERRELIYYRLLKPLARQDINAHILCHAFEADRNSLFMLGNHLGYGHDLGIAASLSYSFYVHVNAEEAVMEGNAFLDVFTTTQAILFKMADRIGSQSQSGPVATEDVDRMLQKFPDEVFELSSDGQTYTAPRCLIGTPVRKITETDDYWKSGWLSLESFFAQEENEKKAKAEADVRRQLNPSDKHAAKEHKIHSDNVCKHKKIREIFGKETNYHPNQLVSKHHLPADGLCYMDIMYKLACKVSDLKYLQDRKELTMDPWDFIRWRVALKLQPKLLFAAQSGREYVRAIISQIFEGPGTPSSPRPYHDPLLRAAIIRSAGYQGRLNSYGKPSDKHKVVKGPSMITSRVRARPSSPFAHRPVNPSRVEKRQKISSQPSTYHGVNAFRAQQQTRQGPQDNPEQ</sequence>
<evidence type="ECO:0000313" key="6">
    <source>
        <dbReference type="Proteomes" id="UP000091967"/>
    </source>
</evidence>
<organism evidence="5 6">
    <name type="scientific">Fusarium poae</name>
    <dbReference type="NCBI Taxonomy" id="36050"/>
    <lineage>
        <taxon>Eukaryota</taxon>
        <taxon>Fungi</taxon>
        <taxon>Dikarya</taxon>
        <taxon>Ascomycota</taxon>
        <taxon>Pezizomycotina</taxon>
        <taxon>Sordariomycetes</taxon>
        <taxon>Hypocreomycetidae</taxon>
        <taxon>Hypocreales</taxon>
        <taxon>Nectriaceae</taxon>
        <taxon>Fusarium</taxon>
    </lineage>
</organism>
<dbReference type="InterPro" id="IPR042171">
    <property type="entry name" value="Acyl-CoA_hotdog"/>
</dbReference>
<feature type="compositionally biased region" description="Polar residues" evidence="3">
    <location>
        <begin position="119"/>
        <end position="128"/>
    </location>
</feature>
<keyword evidence="2" id="KW-0378">Hydrolase</keyword>
<dbReference type="GO" id="GO:0006637">
    <property type="term" value="P:acyl-CoA metabolic process"/>
    <property type="evidence" value="ECO:0007669"/>
    <property type="project" value="InterPro"/>
</dbReference>
<dbReference type="PANTHER" id="PTHR11066:SF64">
    <property type="entry name" value="ACYL-COA THIOESTERASE (AFU_ORTHOLOGUE AFUA_1G12060)"/>
    <property type="match status" value="1"/>
</dbReference>
<feature type="region of interest" description="Disordered" evidence="3">
    <location>
        <begin position="572"/>
        <end position="624"/>
    </location>
</feature>
<dbReference type="InterPro" id="IPR029069">
    <property type="entry name" value="HotDog_dom_sf"/>
</dbReference>
<dbReference type="EMBL" id="LYXU01000001">
    <property type="protein sequence ID" value="OBS28766.1"/>
    <property type="molecule type" value="Genomic_DNA"/>
</dbReference>
<dbReference type="InterPro" id="IPR049449">
    <property type="entry name" value="TesB_ACOT8-like_N"/>
</dbReference>
<proteinExistence type="inferred from homology"/>
<evidence type="ECO:0000259" key="4">
    <source>
        <dbReference type="Pfam" id="PF13622"/>
    </source>
</evidence>
<evidence type="ECO:0000256" key="2">
    <source>
        <dbReference type="ARBA" id="ARBA00022801"/>
    </source>
</evidence>
<dbReference type="STRING" id="36050.A0A1B8B7S2"/>
<comment type="similarity">
    <text evidence="1">Belongs to the C/M/P thioester hydrolase family.</text>
</comment>
<dbReference type="GO" id="GO:0005782">
    <property type="term" value="C:peroxisomal matrix"/>
    <property type="evidence" value="ECO:0007669"/>
    <property type="project" value="TreeGrafter"/>
</dbReference>
<dbReference type="PANTHER" id="PTHR11066">
    <property type="entry name" value="ACYL-COA THIOESTERASE"/>
    <property type="match status" value="1"/>
</dbReference>
<dbReference type="Proteomes" id="UP000091967">
    <property type="component" value="Unassembled WGS sequence"/>
</dbReference>
<dbReference type="SUPFAM" id="SSF54637">
    <property type="entry name" value="Thioesterase/thiol ester dehydrase-isomerase"/>
    <property type="match status" value="1"/>
</dbReference>
<gene>
    <name evidence="5" type="ORF">FPOA_02702</name>
</gene>
<name>A0A1B8B7S2_FUSPO</name>
<dbReference type="Pfam" id="PF13622">
    <property type="entry name" value="4HBT_3"/>
    <property type="match status" value="1"/>
</dbReference>
<accession>A0A1B8B7S2</accession>
<feature type="compositionally biased region" description="Polar residues" evidence="3">
    <location>
        <begin position="595"/>
        <end position="624"/>
    </location>
</feature>
<keyword evidence="6" id="KW-1185">Reference proteome</keyword>
<evidence type="ECO:0000256" key="3">
    <source>
        <dbReference type="SAM" id="MobiDB-lite"/>
    </source>
</evidence>
<evidence type="ECO:0000313" key="5">
    <source>
        <dbReference type="EMBL" id="OBS28766.1"/>
    </source>
</evidence>
<dbReference type="GO" id="GO:0047617">
    <property type="term" value="F:fatty acyl-CoA hydrolase activity"/>
    <property type="evidence" value="ECO:0007669"/>
    <property type="project" value="InterPro"/>
</dbReference>
<protein>
    <recommendedName>
        <fullName evidence="4">Acyl-CoA thioesterase-like N-terminal HotDog domain-containing protein</fullName>
    </recommendedName>
</protein>
<feature type="domain" description="Acyl-CoA thioesterase-like N-terminal HotDog" evidence="4">
    <location>
        <begin position="44"/>
        <end position="120"/>
    </location>
</feature>
<evidence type="ECO:0000256" key="1">
    <source>
        <dbReference type="ARBA" id="ARBA00006538"/>
    </source>
</evidence>
<dbReference type="InterPro" id="IPR003703">
    <property type="entry name" value="Acyl_CoA_thio"/>
</dbReference>
<feature type="region of interest" description="Disordered" evidence="3">
    <location>
        <begin position="113"/>
        <end position="136"/>
    </location>
</feature>
<reference evidence="5 6" key="1">
    <citation type="submission" date="2016-06" db="EMBL/GenBank/DDBJ databases">
        <title>Living apart together: crosstalk between the core and supernumerary genomes in a fungal plant pathogen.</title>
        <authorList>
            <person name="Vanheule A."/>
            <person name="Audenaert K."/>
            <person name="Warris S."/>
            <person name="Van De Geest H."/>
            <person name="Schijlen E."/>
            <person name="Hofte M."/>
            <person name="De Saeger S."/>
            <person name="Haesaert G."/>
            <person name="Waalwijk C."/>
            <person name="Van Der Lee T."/>
        </authorList>
    </citation>
    <scope>NUCLEOTIDE SEQUENCE [LARGE SCALE GENOMIC DNA]</scope>
    <source>
        <strain evidence="5 6">2516</strain>
    </source>
</reference>
<comment type="caution">
    <text evidence="5">The sequence shown here is derived from an EMBL/GenBank/DDBJ whole genome shotgun (WGS) entry which is preliminary data.</text>
</comment>
<dbReference type="Gene3D" id="2.40.160.210">
    <property type="entry name" value="Acyl-CoA thioesterase, double hotdog domain"/>
    <property type="match status" value="1"/>
</dbReference>
<dbReference type="CDD" id="cd03445">
    <property type="entry name" value="Thioesterase_II_repeat2"/>
    <property type="match status" value="1"/>
</dbReference>
<dbReference type="GO" id="GO:0009062">
    <property type="term" value="P:fatty acid catabolic process"/>
    <property type="evidence" value="ECO:0007669"/>
    <property type="project" value="TreeGrafter"/>
</dbReference>
<dbReference type="AlphaFoldDB" id="A0A1B8B7S2"/>